<keyword evidence="2" id="KW-0812">Transmembrane</keyword>
<gene>
    <name evidence="5" type="ORF">O181_098113</name>
</gene>
<evidence type="ECO:0000256" key="4">
    <source>
        <dbReference type="ARBA" id="ARBA00023136"/>
    </source>
</evidence>
<dbReference type="Pfam" id="PF00153">
    <property type="entry name" value="Mito_carr"/>
    <property type="match status" value="1"/>
</dbReference>
<dbReference type="Gene3D" id="1.50.40.10">
    <property type="entry name" value="Mitochondrial carrier domain"/>
    <property type="match status" value="1"/>
</dbReference>
<accession>A0A9Q3J8M0</accession>
<dbReference type="GO" id="GO:0016020">
    <property type="term" value="C:membrane"/>
    <property type="evidence" value="ECO:0007669"/>
    <property type="project" value="UniProtKB-SubCell"/>
</dbReference>
<dbReference type="EMBL" id="AVOT02066626">
    <property type="protein sequence ID" value="MBW0558398.1"/>
    <property type="molecule type" value="Genomic_DNA"/>
</dbReference>
<protein>
    <submittedName>
        <fullName evidence="5">Uncharacterized protein</fullName>
    </submittedName>
</protein>
<evidence type="ECO:0000313" key="6">
    <source>
        <dbReference type="Proteomes" id="UP000765509"/>
    </source>
</evidence>
<keyword evidence="6" id="KW-1185">Reference proteome</keyword>
<comment type="subcellular location">
    <subcellularLocation>
        <location evidence="1">Membrane</location>
        <topology evidence="1">Multi-pass membrane protein</topology>
    </subcellularLocation>
</comment>
<evidence type="ECO:0000256" key="2">
    <source>
        <dbReference type="ARBA" id="ARBA00022692"/>
    </source>
</evidence>
<dbReference type="InterPro" id="IPR018108">
    <property type="entry name" value="MCP_transmembrane"/>
</dbReference>
<sequence length="110" mass="12459">MTERENREVRKKKDLLQVAQKMMACDDGYDGNMIPEAYQLSDWNHYHPIIQSVSIRKPPSHIKLGFAGGIAGCPAKTFVSPLDHVKILFHTADPHYSHYAGILSSCRHLE</sequence>
<dbReference type="OrthoDB" id="270584at2759"/>
<evidence type="ECO:0000256" key="1">
    <source>
        <dbReference type="ARBA" id="ARBA00004141"/>
    </source>
</evidence>
<evidence type="ECO:0000313" key="5">
    <source>
        <dbReference type="EMBL" id="MBW0558398.1"/>
    </source>
</evidence>
<dbReference type="SUPFAM" id="SSF103506">
    <property type="entry name" value="Mitochondrial carrier"/>
    <property type="match status" value="1"/>
</dbReference>
<comment type="caution">
    <text evidence="5">The sequence shown here is derived from an EMBL/GenBank/DDBJ whole genome shotgun (WGS) entry which is preliminary data.</text>
</comment>
<dbReference type="AlphaFoldDB" id="A0A9Q3J8M0"/>
<keyword evidence="4" id="KW-0472">Membrane</keyword>
<evidence type="ECO:0000256" key="3">
    <source>
        <dbReference type="ARBA" id="ARBA00022989"/>
    </source>
</evidence>
<dbReference type="Proteomes" id="UP000765509">
    <property type="component" value="Unassembled WGS sequence"/>
</dbReference>
<organism evidence="5 6">
    <name type="scientific">Austropuccinia psidii MF-1</name>
    <dbReference type="NCBI Taxonomy" id="1389203"/>
    <lineage>
        <taxon>Eukaryota</taxon>
        <taxon>Fungi</taxon>
        <taxon>Dikarya</taxon>
        <taxon>Basidiomycota</taxon>
        <taxon>Pucciniomycotina</taxon>
        <taxon>Pucciniomycetes</taxon>
        <taxon>Pucciniales</taxon>
        <taxon>Sphaerophragmiaceae</taxon>
        <taxon>Austropuccinia</taxon>
    </lineage>
</organism>
<proteinExistence type="predicted"/>
<keyword evidence="3" id="KW-1133">Transmembrane helix</keyword>
<name>A0A9Q3J8M0_9BASI</name>
<dbReference type="InterPro" id="IPR023395">
    <property type="entry name" value="MCP_dom_sf"/>
</dbReference>
<reference evidence="5" key="1">
    <citation type="submission" date="2021-03" db="EMBL/GenBank/DDBJ databases">
        <title>Draft genome sequence of rust myrtle Austropuccinia psidii MF-1, a brazilian biotype.</title>
        <authorList>
            <person name="Quecine M.C."/>
            <person name="Pachon D.M.R."/>
            <person name="Bonatelli M.L."/>
            <person name="Correr F.H."/>
            <person name="Franceschini L.M."/>
            <person name="Leite T.F."/>
            <person name="Margarido G.R.A."/>
            <person name="Almeida C.A."/>
            <person name="Ferrarezi J.A."/>
            <person name="Labate C.A."/>
        </authorList>
    </citation>
    <scope>NUCLEOTIDE SEQUENCE</scope>
    <source>
        <strain evidence="5">MF-1</strain>
    </source>
</reference>